<feature type="compositionally biased region" description="Polar residues" evidence="1">
    <location>
        <begin position="57"/>
        <end position="67"/>
    </location>
</feature>
<protein>
    <submittedName>
        <fullName evidence="2">Uncharacterized protein</fullName>
    </submittedName>
</protein>
<reference evidence="2 3" key="1">
    <citation type="submission" date="2019-06" db="EMBL/GenBank/DDBJ databases">
        <title>Discovery of a novel chromosome fission-fusion reversal in muntjac.</title>
        <authorList>
            <person name="Mudd A.B."/>
            <person name="Bredeson J.V."/>
            <person name="Baum R."/>
            <person name="Hockemeyer D."/>
            <person name="Rokhsar D.S."/>
        </authorList>
    </citation>
    <scope>NUCLEOTIDE SEQUENCE [LARGE SCALE GENOMIC DNA]</scope>
    <source>
        <strain evidence="2">UTSW_UCB_Mm</strain>
        <tissue evidence="2">Fibroblast cell line</tissue>
    </source>
</reference>
<name>A0A5N3VN14_MUNMU</name>
<accession>A0A5N3VN14</accession>
<evidence type="ECO:0000256" key="1">
    <source>
        <dbReference type="SAM" id="MobiDB-lite"/>
    </source>
</evidence>
<keyword evidence="3" id="KW-1185">Reference proteome</keyword>
<sequence>MSGCSKRCKLGFVKFAQTIFKLITGTLSKGGKSLWGSSRQGMWRRSEAHKPLMGGFENNSGRRQGCA</sequence>
<dbReference type="Proteomes" id="UP000326458">
    <property type="component" value="Unassembled WGS sequence"/>
</dbReference>
<dbReference type="EMBL" id="VCEA01000002">
    <property type="protein sequence ID" value="KAB0350448.1"/>
    <property type="molecule type" value="Genomic_DNA"/>
</dbReference>
<evidence type="ECO:0000313" key="2">
    <source>
        <dbReference type="EMBL" id="KAB0350448.1"/>
    </source>
</evidence>
<feature type="region of interest" description="Disordered" evidence="1">
    <location>
        <begin position="48"/>
        <end position="67"/>
    </location>
</feature>
<organism evidence="2 3">
    <name type="scientific">Muntiacus muntjak</name>
    <name type="common">Barking deer</name>
    <name type="synonym">Indian muntjac</name>
    <dbReference type="NCBI Taxonomy" id="9888"/>
    <lineage>
        <taxon>Eukaryota</taxon>
        <taxon>Metazoa</taxon>
        <taxon>Chordata</taxon>
        <taxon>Craniata</taxon>
        <taxon>Vertebrata</taxon>
        <taxon>Euteleostomi</taxon>
        <taxon>Mammalia</taxon>
        <taxon>Eutheria</taxon>
        <taxon>Laurasiatheria</taxon>
        <taxon>Artiodactyla</taxon>
        <taxon>Ruminantia</taxon>
        <taxon>Pecora</taxon>
        <taxon>Cervidae</taxon>
        <taxon>Muntiacinae</taxon>
        <taxon>Muntiacus</taxon>
    </lineage>
</organism>
<proteinExistence type="predicted"/>
<dbReference type="AlphaFoldDB" id="A0A5N3VN14"/>
<gene>
    <name evidence="2" type="ORF">FD754_015305</name>
</gene>
<evidence type="ECO:0000313" key="3">
    <source>
        <dbReference type="Proteomes" id="UP000326458"/>
    </source>
</evidence>
<comment type="caution">
    <text evidence="2">The sequence shown here is derived from an EMBL/GenBank/DDBJ whole genome shotgun (WGS) entry which is preliminary data.</text>
</comment>